<keyword evidence="2" id="KW-1185">Reference proteome</keyword>
<comment type="caution">
    <text evidence="1">The sequence shown here is derived from an EMBL/GenBank/DDBJ whole genome shotgun (WGS) entry which is preliminary data.</text>
</comment>
<accession>A0A5C6MY11</accession>
<sequence>MLIFCFAVGRARDKWDYLVLLDLLDRWASLEKRGIGGKLVLLGCLEKKGRWVILGCLVRLGYLDIKAFQGLLVCADPLESGDPKALGGQQVRMAPWGTKGRLASRGPRVHRENSVSLVLWESLESWGNLGHKDFQEFQDLLDHEEPKELRESQLVRTFNLFMDFCASPQGPAGPAGTIGPLGEMGLSGLPGKAGERGLPGEPGMRVRMTLDSYYSTKVARACLAELVKEEYQGQRVAKVNRVTWGKPGQLESRERWGLSGKKGPEGPSDQWVLQVEWASKEIQAYQVIRVTWDHRAPKDLQGQKAKRVKKEMATRSKVLQALKVTEVLPESKDREESQVILDTLDKRVLKEREERQGPLGFLHAAETFISSGSERKIGGKRCFWLQRTTRSRGSIWPKGGSGQGRI</sequence>
<dbReference type="Proteomes" id="UP000324091">
    <property type="component" value="Chromosome 5"/>
</dbReference>
<dbReference type="AlphaFoldDB" id="A0A5C6MY11"/>
<proteinExistence type="predicted"/>
<name>A0A5C6MY11_9TELE</name>
<organism evidence="1 2">
    <name type="scientific">Takifugu flavidus</name>
    <name type="common">sansaifugu</name>
    <dbReference type="NCBI Taxonomy" id="433684"/>
    <lineage>
        <taxon>Eukaryota</taxon>
        <taxon>Metazoa</taxon>
        <taxon>Chordata</taxon>
        <taxon>Craniata</taxon>
        <taxon>Vertebrata</taxon>
        <taxon>Euteleostomi</taxon>
        <taxon>Actinopterygii</taxon>
        <taxon>Neopterygii</taxon>
        <taxon>Teleostei</taxon>
        <taxon>Neoteleostei</taxon>
        <taxon>Acanthomorphata</taxon>
        <taxon>Eupercaria</taxon>
        <taxon>Tetraodontiformes</taxon>
        <taxon>Tetradontoidea</taxon>
        <taxon>Tetraodontidae</taxon>
        <taxon>Takifugu</taxon>
    </lineage>
</organism>
<evidence type="ECO:0000313" key="1">
    <source>
        <dbReference type="EMBL" id="TWW60234.1"/>
    </source>
</evidence>
<reference evidence="1 2" key="1">
    <citation type="submission" date="2019-04" db="EMBL/GenBank/DDBJ databases">
        <title>Chromosome genome assembly for Takifugu flavidus.</title>
        <authorList>
            <person name="Xiao S."/>
        </authorList>
    </citation>
    <scope>NUCLEOTIDE SEQUENCE [LARGE SCALE GENOMIC DNA]</scope>
    <source>
        <strain evidence="1">HTHZ2018</strain>
        <tissue evidence="1">Muscle</tissue>
    </source>
</reference>
<gene>
    <name evidence="1" type="ORF">D4764_05G0003240</name>
</gene>
<dbReference type="EMBL" id="RHFK02000018">
    <property type="protein sequence ID" value="TWW60234.1"/>
    <property type="molecule type" value="Genomic_DNA"/>
</dbReference>
<evidence type="ECO:0000313" key="2">
    <source>
        <dbReference type="Proteomes" id="UP000324091"/>
    </source>
</evidence>
<protein>
    <submittedName>
        <fullName evidence="1">Uncharacterized protein</fullName>
    </submittedName>
</protein>